<dbReference type="CDD" id="cd00192">
    <property type="entry name" value="PTKc"/>
    <property type="match status" value="1"/>
</dbReference>
<dbReference type="InterPro" id="IPR017441">
    <property type="entry name" value="Protein_kinase_ATP_BS"/>
</dbReference>
<evidence type="ECO:0000313" key="10">
    <source>
        <dbReference type="Proteomes" id="UP000887566"/>
    </source>
</evidence>
<feature type="domain" description="Protein kinase" evidence="9">
    <location>
        <begin position="35"/>
        <end position="360"/>
    </location>
</feature>
<dbReference type="GO" id="GO:0030245">
    <property type="term" value="P:cellulose catabolic process"/>
    <property type="evidence" value="ECO:0007669"/>
    <property type="project" value="UniProtKB-KW"/>
</dbReference>
<organism evidence="10 11">
    <name type="scientific">Plectus sambesii</name>
    <dbReference type="NCBI Taxonomy" id="2011161"/>
    <lineage>
        <taxon>Eukaryota</taxon>
        <taxon>Metazoa</taxon>
        <taxon>Ecdysozoa</taxon>
        <taxon>Nematoda</taxon>
        <taxon>Chromadorea</taxon>
        <taxon>Plectida</taxon>
        <taxon>Plectina</taxon>
        <taxon>Plectoidea</taxon>
        <taxon>Plectidae</taxon>
        <taxon>Plectus</taxon>
    </lineage>
</organism>
<dbReference type="Gene3D" id="3.30.200.20">
    <property type="entry name" value="Phosphorylase Kinase, domain 1"/>
    <property type="match status" value="1"/>
</dbReference>
<evidence type="ECO:0000256" key="6">
    <source>
        <dbReference type="ARBA" id="ARBA00023326"/>
    </source>
</evidence>
<keyword evidence="5" id="KW-0326">Glycosidase</keyword>
<dbReference type="GO" id="GO:0005524">
    <property type="term" value="F:ATP binding"/>
    <property type="evidence" value="ECO:0007669"/>
    <property type="project" value="UniProtKB-UniRule"/>
</dbReference>
<evidence type="ECO:0000259" key="9">
    <source>
        <dbReference type="PROSITE" id="PS50011"/>
    </source>
</evidence>
<evidence type="ECO:0000256" key="2">
    <source>
        <dbReference type="ARBA" id="ARBA00022801"/>
    </source>
</evidence>
<dbReference type="AlphaFoldDB" id="A0A914X6X5"/>
<dbReference type="Gene3D" id="3.20.20.80">
    <property type="entry name" value="Glycosidases"/>
    <property type="match status" value="1"/>
</dbReference>
<dbReference type="SUPFAM" id="SSF56112">
    <property type="entry name" value="Protein kinase-like (PK-like)"/>
    <property type="match status" value="1"/>
</dbReference>
<evidence type="ECO:0000313" key="11">
    <source>
        <dbReference type="WBParaSite" id="PSAMB.scaffold662size44266.g7782.t1"/>
    </source>
</evidence>
<evidence type="ECO:0000256" key="7">
    <source>
        <dbReference type="PROSITE-ProRule" id="PRU10141"/>
    </source>
</evidence>
<keyword evidence="10" id="KW-1185">Reference proteome</keyword>
<dbReference type="SUPFAM" id="SSF51445">
    <property type="entry name" value="(Trans)glycosidases"/>
    <property type="match status" value="1"/>
</dbReference>
<keyword evidence="3" id="KW-0136">Cellulose degradation</keyword>
<dbReference type="PANTHER" id="PTHR35923">
    <property type="entry name" value="MAJOR EXTRACELLULAR ENDOGLUCANASE"/>
    <property type="match status" value="1"/>
</dbReference>
<proteinExistence type="inferred from homology"/>
<dbReference type="PROSITE" id="PS00107">
    <property type="entry name" value="PROTEIN_KINASE_ATP"/>
    <property type="match status" value="1"/>
</dbReference>
<evidence type="ECO:0000256" key="1">
    <source>
        <dbReference type="ARBA" id="ARBA00005641"/>
    </source>
</evidence>
<name>A0A914X6X5_9BILA</name>
<feature type="transmembrane region" description="Helical" evidence="8">
    <location>
        <begin position="424"/>
        <end position="446"/>
    </location>
</feature>
<feature type="binding site" evidence="7">
    <location>
        <position position="67"/>
    </location>
    <ligand>
        <name>ATP</name>
        <dbReference type="ChEBI" id="CHEBI:30616"/>
    </ligand>
</feature>
<dbReference type="InterPro" id="IPR000719">
    <property type="entry name" value="Prot_kinase_dom"/>
</dbReference>
<dbReference type="Gene3D" id="1.10.510.10">
    <property type="entry name" value="Transferase(Phosphotransferase) domain 1"/>
    <property type="match status" value="1"/>
</dbReference>
<dbReference type="SMART" id="SM00219">
    <property type="entry name" value="TyrKc"/>
    <property type="match status" value="1"/>
</dbReference>
<dbReference type="PANTHER" id="PTHR35923:SF2">
    <property type="entry name" value="ENDOGLUCANASE"/>
    <property type="match status" value="1"/>
</dbReference>
<keyword evidence="2" id="KW-0378">Hydrolase</keyword>
<keyword evidence="8" id="KW-0812">Transmembrane</keyword>
<reference evidence="11" key="1">
    <citation type="submission" date="2022-11" db="UniProtKB">
        <authorList>
            <consortium name="WormBaseParasite"/>
        </authorList>
    </citation>
    <scope>IDENTIFICATION</scope>
</reference>
<sequence length="844" mass="96552">MEGTLSYPIMYAKPIQEQLDYLVYDSKYELDLANLKLLQTLGSGHYGDVYLGILNLNGARIPVAVKKTKQLANIQHMELKSPEECDKIWQMERDSLRDELKIMGHIGVHSNVVRLLGAITTSRDDYCIVTEYCEYGSLDTFLQNKTDLGLFINEIVTEDSAGYVIRGRDCVYKSMQDIMWDSQFEARRSEGVLTTSDLLWFALQMARAMEYLTQLSVVHRDVALRNVLLKSDFTLKVADFGLSRLASDDGYYYQQRNVAMPIRYTAPEAMKIGRFSEHSECWAYGIALWDLFTFSKKQPYAEECPEGYSGILAYLTAGNRLTVPSTAPKPIRLMIQKLWHENPAKRPSFSDCQSDISKELNLSCPQILVRMHLDYDMLSIKRTSLDDVKIVQNLHNYLQKRRKTHATNIYSKIIPEHRSRVMQLAWCAALATFVILALIFAGMTTFRLNCGSQDMNESKASSPNVTWTTNKGHILLNGEQLVLKGINYFGFESEEFMPYGLSSQSLDFLLAFIRENNFNAVRLWFSIEMIQKNPKTKVDCAKNEDLCKLKALELMEAVVDRCAERGVLVVLSCTQLAAGSDYNKPNGLWYDDGLPTYTEEKVLEAWDVLMNLVKKKWNLLALDVLDQPRYTVSWGTSNTDTDFNQYTERFVKHISSKHAEFTGFFFVEGIDKNGAFQGEDLMGVRESPISTGNMEYDKRIIYSPHSFGPDVYNKTYFNVSNFPKNMPSYWEKFYGYITTSKDNPVIIGSWGGKYQEGTSDETWHNAFVTWLQEKCLTNQFYYGLNEPNDTPFGEPLLGDAAIPNRRKLDLLTKLQPHPTRLRYIASTSELRITPGRFPNTACNI</sequence>
<dbReference type="PROSITE" id="PS00109">
    <property type="entry name" value="PROTEIN_KINASE_TYR"/>
    <property type="match status" value="1"/>
</dbReference>
<dbReference type="InterPro" id="IPR001547">
    <property type="entry name" value="Glyco_hydro_5"/>
</dbReference>
<protein>
    <submittedName>
        <fullName evidence="11">Protein kinase domain-containing protein</fullName>
    </submittedName>
</protein>
<keyword evidence="7" id="KW-0067">ATP-binding</keyword>
<dbReference type="Proteomes" id="UP000887566">
    <property type="component" value="Unplaced"/>
</dbReference>
<dbReference type="InterPro" id="IPR017853">
    <property type="entry name" value="GH"/>
</dbReference>
<evidence type="ECO:0000256" key="8">
    <source>
        <dbReference type="SAM" id="Phobius"/>
    </source>
</evidence>
<keyword evidence="8" id="KW-1133">Transmembrane helix</keyword>
<keyword evidence="6" id="KW-0624">Polysaccharide degradation</keyword>
<evidence type="ECO:0000256" key="4">
    <source>
        <dbReference type="ARBA" id="ARBA00023277"/>
    </source>
</evidence>
<dbReference type="InterPro" id="IPR020635">
    <property type="entry name" value="Tyr_kinase_cat_dom"/>
</dbReference>
<comment type="similarity">
    <text evidence="1">Belongs to the glycosyl hydrolase 5 (cellulase A) family.</text>
</comment>
<dbReference type="GO" id="GO:0004713">
    <property type="term" value="F:protein tyrosine kinase activity"/>
    <property type="evidence" value="ECO:0007669"/>
    <property type="project" value="InterPro"/>
</dbReference>
<dbReference type="WBParaSite" id="PSAMB.scaffold662size44266.g7782.t1">
    <property type="protein sequence ID" value="PSAMB.scaffold662size44266.g7782.t1"/>
    <property type="gene ID" value="PSAMB.scaffold662size44266.g7782"/>
</dbReference>
<evidence type="ECO:0000256" key="5">
    <source>
        <dbReference type="ARBA" id="ARBA00023295"/>
    </source>
</evidence>
<dbReference type="InterPro" id="IPR011009">
    <property type="entry name" value="Kinase-like_dom_sf"/>
</dbReference>
<dbReference type="Pfam" id="PF07714">
    <property type="entry name" value="PK_Tyr_Ser-Thr"/>
    <property type="match status" value="1"/>
</dbReference>
<evidence type="ECO:0000256" key="3">
    <source>
        <dbReference type="ARBA" id="ARBA00023001"/>
    </source>
</evidence>
<dbReference type="InterPro" id="IPR001245">
    <property type="entry name" value="Ser-Thr/Tyr_kinase_cat_dom"/>
</dbReference>
<dbReference type="InterPro" id="IPR008266">
    <property type="entry name" value="Tyr_kinase_AS"/>
</dbReference>
<dbReference type="GO" id="GO:0004553">
    <property type="term" value="F:hydrolase activity, hydrolyzing O-glycosyl compounds"/>
    <property type="evidence" value="ECO:0007669"/>
    <property type="project" value="InterPro"/>
</dbReference>
<dbReference type="Pfam" id="PF00150">
    <property type="entry name" value="Cellulase"/>
    <property type="match status" value="1"/>
</dbReference>
<keyword evidence="4" id="KW-0119">Carbohydrate metabolism</keyword>
<accession>A0A914X6X5</accession>
<keyword evidence="8" id="KW-0472">Membrane</keyword>
<keyword evidence="7" id="KW-0547">Nucleotide-binding</keyword>
<dbReference type="PROSITE" id="PS50011">
    <property type="entry name" value="PROTEIN_KINASE_DOM"/>
    <property type="match status" value="1"/>
</dbReference>